<feature type="domain" description="Radical SAM core" evidence="1">
    <location>
        <begin position="41"/>
        <end position="278"/>
    </location>
</feature>
<evidence type="ECO:0000313" key="3">
    <source>
        <dbReference type="Proteomes" id="UP000182719"/>
    </source>
</evidence>
<dbReference type="RefSeq" id="WP_075006932.1">
    <property type="nucleotide sequence ID" value="NZ_FOAP01000006.1"/>
</dbReference>
<dbReference type="InterPro" id="IPR010723">
    <property type="entry name" value="HemN_C"/>
</dbReference>
<name>A0A1H7QR44_STIAU</name>
<dbReference type="Pfam" id="PF04055">
    <property type="entry name" value="Radical_SAM"/>
    <property type="match status" value="1"/>
</dbReference>
<gene>
    <name evidence="2" type="ORF">SAMN05444354_106241</name>
</gene>
<dbReference type="SFLD" id="SFLDS00029">
    <property type="entry name" value="Radical_SAM"/>
    <property type="match status" value="1"/>
</dbReference>
<accession>A0A1H7QR44</accession>
<dbReference type="SMART" id="SM00729">
    <property type="entry name" value="Elp3"/>
    <property type="match status" value="1"/>
</dbReference>
<dbReference type="PROSITE" id="PS51918">
    <property type="entry name" value="RADICAL_SAM"/>
    <property type="match status" value="1"/>
</dbReference>
<dbReference type="NCBIfam" id="NF006067">
    <property type="entry name" value="PRK08208.1"/>
    <property type="match status" value="1"/>
</dbReference>
<dbReference type="PANTHER" id="PTHR13932:SF5">
    <property type="entry name" value="RADICAL S-ADENOSYL METHIONINE DOMAIN-CONTAINING PROTEIN 1, MITOCHONDRIAL"/>
    <property type="match status" value="1"/>
</dbReference>
<evidence type="ECO:0000259" key="1">
    <source>
        <dbReference type="PROSITE" id="PS51918"/>
    </source>
</evidence>
<dbReference type="InterPro" id="IPR058240">
    <property type="entry name" value="rSAM_sf"/>
</dbReference>
<organism evidence="2 3">
    <name type="scientific">Stigmatella aurantiaca</name>
    <dbReference type="NCBI Taxonomy" id="41"/>
    <lineage>
        <taxon>Bacteria</taxon>
        <taxon>Pseudomonadati</taxon>
        <taxon>Myxococcota</taxon>
        <taxon>Myxococcia</taxon>
        <taxon>Myxococcales</taxon>
        <taxon>Cystobacterineae</taxon>
        <taxon>Archangiaceae</taxon>
        <taxon>Stigmatella</taxon>
    </lineage>
</organism>
<protein>
    <submittedName>
        <fullName evidence="2">Oxygen-independent coproporphyrinogen-3 oxidase</fullName>
    </submittedName>
</protein>
<keyword evidence="3" id="KW-1185">Reference proteome</keyword>
<reference evidence="3" key="1">
    <citation type="submission" date="2016-10" db="EMBL/GenBank/DDBJ databases">
        <authorList>
            <person name="Varghese N."/>
            <person name="Submissions S."/>
        </authorList>
    </citation>
    <scope>NUCLEOTIDE SEQUENCE [LARGE SCALE GENOMIC DNA]</scope>
    <source>
        <strain evidence="3">DSM 17044</strain>
    </source>
</reference>
<proteinExistence type="predicted"/>
<dbReference type="GO" id="GO:0051539">
    <property type="term" value="F:4 iron, 4 sulfur cluster binding"/>
    <property type="evidence" value="ECO:0007669"/>
    <property type="project" value="TreeGrafter"/>
</dbReference>
<evidence type="ECO:0000313" key="2">
    <source>
        <dbReference type="EMBL" id="SEL50413.1"/>
    </source>
</evidence>
<dbReference type="EMBL" id="FOAP01000006">
    <property type="protein sequence ID" value="SEL50413.1"/>
    <property type="molecule type" value="Genomic_DNA"/>
</dbReference>
<dbReference type="OrthoDB" id="9808022at2"/>
<dbReference type="Gene3D" id="3.30.750.200">
    <property type="match status" value="1"/>
</dbReference>
<dbReference type="GO" id="GO:0005737">
    <property type="term" value="C:cytoplasm"/>
    <property type="evidence" value="ECO:0007669"/>
    <property type="project" value="TreeGrafter"/>
</dbReference>
<dbReference type="InterPro" id="IPR007197">
    <property type="entry name" value="rSAM"/>
</dbReference>
<dbReference type="GO" id="GO:0003824">
    <property type="term" value="F:catalytic activity"/>
    <property type="evidence" value="ECO:0007669"/>
    <property type="project" value="InterPro"/>
</dbReference>
<dbReference type="SFLD" id="SFLDG01065">
    <property type="entry name" value="anaerobic_coproporphyrinogen-I"/>
    <property type="match status" value="1"/>
</dbReference>
<sequence length="438" mass="49009">MTRLEQMLEETPYVAYLYGYPHKTAYRPFSPALPLESVWAEERREALFLYLHVPFCEMRCGFCNLFTAAGPRQDVVEGYLAALGRETRRVKEALGPATFARAAIGGGTPTLLDVAGLHTVFDLAEGVMGADLRNIPVSVEVSPETLDAGKLQALHSRGVDRVSIGVQSFLEPEVAAVKRPQKTAQVEAALELIRSLHFPTLNIDLIYGMEGQTVDSLLFSLRAALRFAPEELYLYPLYVRPLTFLGKKGRAWDDLRLSLYRAGRDFLLSQGYTQVSMRMFRARHAPDSQGPVYRCQEDGMVGLGCGARSYTQGVHYSSEYAVGSREVRSIIAAYSERTEASFGEVGYGFQLDAGEQRRRYMLLSLLADGVDLAVYQERFRASAWEDFPELAELEAHGLARRGEGRVLLTPEGVERSDLIGPWLHSGGVRERMQEYSWR</sequence>
<dbReference type="CDD" id="cd01335">
    <property type="entry name" value="Radical_SAM"/>
    <property type="match status" value="1"/>
</dbReference>
<dbReference type="InterPro" id="IPR034505">
    <property type="entry name" value="Coproporphyrinogen-III_oxidase"/>
</dbReference>
<dbReference type="SUPFAM" id="SSF102114">
    <property type="entry name" value="Radical SAM enzymes"/>
    <property type="match status" value="1"/>
</dbReference>
<dbReference type="InterPro" id="IPR006638">
    <property type="entry name" value="Elp3/MiaA/NifB-like_rSAM"/>
</dbReference>
<dbReference type="PANTHER" id="PTHR13932">
    <property type="entry name" value="COPROPORPHYRINIGEN III OXIDASE"/>
    <property type="match status" value="1"/>
</dbReference>
<dbReference type="AlphaFoldDB" id="A0A1H7QR44"/>
<dbReference type="Proteomes" id="UP000182719">
    <property type="component" value="Unassembled WGS sequence"/>
</dbReference>
<dbReference type="Pfam" id="PF06969">
    <property type="entry name" value="HemN_C"/>
    <property type="match status" value="1"/>
</dbReference>
<dbReference type="GO" id="GO:0006779">
    <property type="term" value="P:porphyrin-containing compound biosynthetic process"/>
    <property type="evidence" value="ECO:0007669"/>
    <property type="project" value="TreeGrafter"/>
</dbReference>